<sequence>MAGHPVNAPAETRTAVVFPGMGPTGFADVAKFMLVDPFARGLLAEADRVLGYSLVDRYAEEERDYSVSAQLAMLVNCLALAEWAGEHLGLAPDFCTGPSFGEKAAAVHSGALGFPEALWLTGELARREERYFARAHQDVVTQSLARTPRSVLEEILGELDDRGEWHEMSCYVDDSFHMVSLRKDALDWFRQRVRAGGGMALYTMWPPLHSSAFAELRDEVASEVLSEVSFRDPVVPVVADQDGTVLRTGDGVRRMLLDGYVRPVRWPDVVSALRGFGVGRVYVAGPDRLFGRVGVTTANFEVVAVDPRRALRPRRRRTAG</sequence>
<evidence type="ECO:0000256" key="1">
    <source>
        <dbReference type="ARBA" id="ARBA00013258"/>
    </source>
</evidence>
<dbReference type="EMBL" id="JBHUKU010000004">
    <property type="protein sequence ID" value="MFD2459010.1"/>
    <property type="molecule type" value="Genomic_DNA"/>
</dbReference>
<evidence type="ECO:0000256" key="2">
    <source>
        <dbReference type="ARBA" id="ARBA00022679"/>
    </source>
</evidence>
<keyword evidence="2 6" id="KW-0808">Transferase</keyword>
<name>A0ABW5GCZ1_9PSEU</name>
<dbReference type="InterPro" id="IPR001227">
    <property type="entry name" value="Ac_transferase_dom_sf"/>
</dbReference>
<dbReference type="Proteomes" id="UP001597419">
    <property type="component" value="Unassembled WGS sequence"/>
</dbReference>
<evidence type="ECO:0000256" key="3">
    <source>
        <dbReference type="ARBA" id="ARBA00023315"/>
    </source>
</evidence>
<dbReference type="EC" id="2.3.1.39" evidence="1"/>
<dbReference type="RefSeq" id="WP_345386924.1">
    <property type="nucleotide sequence ID" value="NZ_BAABHG010000002.1"/>
</dbReference>
<comment type="catalytic activity">
    <reaction evidence="4">
        <text>holo-[ACP] + malonyl-CoA = malonyl-[ACP] + CoA</text>
        <dbReference type="Rhea" id="RHEA:41792"/>
        <dbReference type="Rhea" id="RHEA-COMP:9623"/>
        <dbReference type="Rhea" id="RHEA-COMP:9685"/>
        <dbReference type="ChEBI" id="CHEBI:57287"/>
        <dbReference type="ChEBI" id="CHEBI:57384"/>
        <dbReference type="ChEBI" id="CHEBI:64479"/>
        <dbReference type="ChEBI" id="CHEBI:78449"/>
        <dbReference type="EC" id="2.3.1.39"/>
    </reaction>
</comment>
<evidence type="ECO:0000256" key="4">
    <source>
        <dbReference type="ARBA" id="ARBA00048462"/>
    </source>
</evidence>
<keyword evidence="7" id="KW-1185">Reference proteome</keyword>
<proteinExistence type="predicted"/>
<accession>A0ABW5GCZ1</accession>
<evidence type="ECO:0000313" key="7">
    <source>
        <dbReference type="Proteomes" id="UP001597419"/>
    </source>
</evidence>
<dbReference type="Gene3D" id="3.40.366.10">
    <property type="entry name" value="Malonyl-Coenzyme A Acyl Carrier Protein, domain 2"/>
    <property type="match status" value="2"/>
</dbReference>
<dbReference type="PANTHER" id="PTHR42681">
    <property type="entry name" value="MALONYL-COA-ACYL CARRIER PROTEIN TRANSACYLASE, MITOCHONDRIAL"/>
    <property type="match status" value="1"/>
</dbReference>
<comment type="caution">
    <text evidence="6">The sequence shown here is derived from an EMBL/GenBank/DDBJ whole genome shotgun (WGS) entry which is preliminary data.</text>
</comment>
<dbReference type="SUPFAM" id="SSF52151">
    <property type="entry name" value="FabD/lysophospholipase-like"/>
    <property type="match status" value="1"/>
</dbReference>
<dbReference type="PANTHER" id="PTHR42681:SF1">
    <property type="entry name" value="MALONYL-COA-ACYL CARRIER PROTEIN TRANSACYLASE, MITOCHONDRIAL"/>
    <property type="match status" value="1"/>
</dbReference>
<dbReference type="InterPro" id="IPR049416">
    <property type="entry name" value="VinK-like_small"/>
</dbReference>
<dbReference type="Pfam" id="PF21124">
    <property type="entry name" value="VinK_C"/>
    <property type="match status" value="1"/>
</dbReference>
<evidence type="ECO:0000259" key="5">
    <source>
        <dbReference type="Pfam" id="PF21124"/>
    </source>
</evidence>
<gene>
    <name evidence="6" type="ORF">ACFSYJ_10365</name>
</gene>
<dbReference type="InterPro" id="IPR016035">
    <property type="entry name" value="Acyl_Trfase/lysoPLipase"/>
</dbReference>
<reference evidence="7" key="1">
    <citation type="journal article" date="2019" name="Int. J. Syst. Evol. Microbiol.">
        <title>The Global Catalogue of Microorganisms (GCM) 10K type strain sequencing project: providing services to taxonomists for standard genome sequencing and annotation.</title>
        <authorList>
            <consortium name="The Broad Institute Genomics Platform"/>
            <consortium name="The Broad Institute Genome Sequencing Center for Infectious Disease"/>
            <person name="Wu L."/>
            <person name="Ma J."/>
        </authorList>
    </citation>
    <scope>NUCLEOTIDE SEQUENCE [LARGE SCALE GENOMIC DNA]</scope>
    <source>
        <strain evidence="7">CGMCC 4.7643</strain>
    </source>
</reference>
<dbReference type="InterPro" id="IPR050858">
    <property type="entry name" value="Mal-CoA-ACP_Trans/PKS_FabD"/>
</dbReference>
<organism evidence="6 7">
    <name type="scientific">Amycolatopsis samaneae</name>
    <dbReference type="NCBI Taxonomy" id="664691"/>
    <lineage>
        <taxon>Bacteria</taxon>
        <taxon>Bacillati</taxon>
        <taxon>Actinomycetota</taxon>
        <taxon>Actinomycetes</taxon>
        <taxon>Pseudonocardiales</taxon>
        <taxon>Pseudonocardiaceae</taxon>
        <taxon>Amycolatopsis</taxon>
    </lineage>
</organism>
<keyword evidence="3 6" id="KW-0012">Acyltransferase</keyword>
<protein>
    <recommendedName>
        <fullName evidence="1">[acyl-carrier-protein] S-malonyltransferase</fullName>
        <ecNumber evidence="1">2.3.1.39</ecNumber>
    </recommendedName>
</protein>
<feature type="domain" description="Malonyl-CoA-[acyl-carrier-protein] transacylase small" evidence="5">
    <location>
        <begin position="143"/>
        <end position="204"/>
    </location>
</feature>
<dbReference type="GO" id="GO:0004314">
    <property type="term" value="F:[acyl-carrier-protein] S-malonyltransferase activity"/>
    <property type="evidence" value="ECO:0007669"/>
    <property type="project" value="UniProtKB-EC"/>
</dbReference>
<evidence type="ECO:0000313" key="6">
    <source>
        <dbReference type="EMBL" id="MFD2459010.1"/>
    </source>
</evidence>